<dbReference type="Proteomes" id="UP001381693">
    <property type="component" value="Unassembled WGS sequence"/>
</dbReference>
<evidence type="ECO:0000313" key="1">
    <source>
        <dbReference type="EMBL" id="KAK7081173.1"/>
    </source>
</evidence>
<keyword evidence="2" id="KW-1185">Reference proteome</keyword>
<evidence type="ECO:0000313" key="2">
    <source>
        <dbReference type="Proteomes" id="UP001381693"/>
    </source>
</evidence>
<sequence>MIDRWKRGPKADIGLKNLQPSPNTSLKIPKVMDQLSPAAVVTGRLELRANEGINTEWYNDSNNDNPSAA</sequence>
<accession>A0AAN9AAV3</accession>
<protein>
    <submittedName>
        <fullName evidence="1">Uncharacterized protein</fullName>
    </submittedName>
</protein>
<name>A0AAN9AAV3_HALRR</name>
<reference evidence="1 2" key="1">
    <citation type="submission" date="2023-11" db="EMBL/GenBank/DDBJ databases">
        <title>Halocaridina rubra genome assembly.</title>
        <authorList>
            <person name="Smith C."/>
        </authorList>
    </citation>
    <scope>NUCLEOTIDE SEQUENCE [LARGE SCALE GENOMIC DNA]</scope>
    <source>
        <strain evidence="1">EP-1</strain>
        <tissue evidence="1">Whole</tissue>
    </source>
</reference>
<gene>
    <name evidence="1" type="ORF">SK128_008787</name>
</gene>
<organism evidence="1 2">
    <name type="scientific">Halocaridina rubra</name>
    <name type="common">Hawaiian red shrimp</name>
    <dbReference type="NCBI Taxonomy" id="373956"/>
    <lineage>
        <taxon>Eukaryota</taxon>
        <taxon>Metazoa</taxon>
        <taxon>Ecdysozoa</taxon>
        <taxon>Arthropoda</taxon>
        <taxon>Crustacea</taxon>
        <taxon>Multicrustacea</taxon>
        <taxon>Malacostraca</taxon>
        <taxon>Eumalacostraca</taxon>
        <taxon>Eucarida</taxon>
        <taxon>Decapoda</taxon>
        <taxon>Pleocyemata</taxon>
        <taxon>Caridea</taxon>
        <taxon>Atyoidea</taxon>
        <taxon>Atyidae</taxon>
        <taxon>Halocaridina</taxon>
    </lineage>
</organism>
<dbReference type="AlphaFoldDB" id="A0AAN9AAV3"/>
<dbReference type="EMBL" id="JAXCGZ010005687">
    <property type="protein sequence ID" value="KAK7081173.1"/>
    <property type="molecule type" value="Genomic_DNA"/>
</dbReference>
<comment type="caution">
    <text evidence="1">The sequence shown here is derived from an EMBL/GenBank/DDBJ whole genome shotgun (WGS) entry which is preliminary data.</text>
</comment>
<proteinExistence type="predicted"/>